<evidence type="ECO:0000259" key="1">
    <source>
        <dbReference type="SMART" id="SM00333"/>
    </source>
</evidence>
<dbReference type="Gene3D" id="2.40.50.90">
    <property type="match status" value="2"/>
</dbReference>
<keyword evidence="3" id="KW-1185">Reference proteome</keyword>
<reference evidence="2 3" key="1">
    <citation type="submission" date="2023-08" db="EMBL/GenBank/DDBJ databases">
        <title>A Necator americanus chromosomal reference genome.</title>
        <authorList>
            <person name="Ilik V."/>
            <person name="Petrzelkova K.J."/>
            <person name="Pardy F."/>
            <person name="Fuh T."/>
            <person name="Niatou-Singa F.S."/>
            <person name="Gouil Q."/>
            <person name="Baker L."/>
            <person name="Ritchie M.E."/>
            <person name="Jex A.R."/>
            <person name="Gazzola D."/>
            <person name="Li H."/>
            <person name="Toshio Fujiwara R."/>
            <person name="Zhan B."/>
            <person name="Aroian R.V."/>
            <person name="Pafco B."/>
            <person name="Schwarz E.M."/>
        </authorList>
    </citation>
    <scope>NUCLEOTIDE SEQUENCE [LARGE SCALE GENOMIC DNA]</scope>
    <source>
        <strain evidence="2 3">Aroian</strain>
        <tissue evidence="2">Whole animal</tissue>
    </source>
</reference>
<sequence>MFIGNVPPERPLSPIFTTDFKNPQMCRNGLQEDGVVKINRIPLMRTAVVQILNAESPSCIWVCLTNHITESLTFTEPYDLVQRCESGGINGGNDLKEFEYCLAPIMDRTYGRCRVLEVMDTRVKVFFIDEGVSAWVAKDCLACMPLELAYHPWQAIMVSLCGVGVRHPLRQGKQAKPAWTEKECVSFRRLLNAFPLFKTRTVKSSFVHNDYRKAVQDMKNHLLRISFVNNELGRGAKVELYGIPEGYTDTSESVGLCIAALFCGQRRGRLRSQRVANAAEFEPALNIQEENPPRLEDIPLFRRHFPADWKRASAAGDQASLNENMIEWRDWSPQIARVPPLEVEWLDNNGYCTLGQQYLMNVEGSQTQSPYEFYARPIRRGRVRVAKTDIDSGDEDQLQSETEAMLNAHDELKKKATILDTFYSLEDNRSPLESNQCANWLKDNIRVFAICACSEERAVYTGEWQRVEVLSCDVFANVLFLDSGGTELVLSYSLYKIHPMHCTYPPLCMQLCMYGVGPCNTDGRLEWSEGAKNEWRKLLREDLPMSMSVVARLNKANDNRVLQSNEPAWKRPGVLFVQFLKVHGDTDTILKKFCSHSRFPHNGVIQEVEEERKYLVESQCKVTVFVFMGIAAEQGAILTHLLDENDDHGAQDGNRRIAIAAYSRLRMCTTRWARFTLD</sequence>
<dbReference type="EMBL" id="JAVFWL010000004">
    <property type="protein sequence ID" value="KAK6747501.1"/>
    <property type="molecule type" value="Genomic_DNA"/>
</dbReference>
<dbReference type="SUPFAM" id="SSF63748">
    <property type="entry name" value="Tudor/PWWP/MBT"/>
    <property type="match status" value="2"/>
</dbReference>
<feature type="domain" description="Tudor" evidence="1">
    <location>
        <begin position="93"/>
        <end position="149"/>
    </location>
</feature>
<gene>
    <name evidence="2" type="primary">Necator_chrIV.g13898</name>
    <name evidence="2" type="ORF">RB195_000606</name>
</gene>
<dbReference type="Proteomes" id="UP001303046">
    <property type="component" value="Unassembled WGS sequence"/>
</dbReference>
<dbReference type="InterPro" id="IPR035437">
    <property type="entry name" value="SNase_OB-fold_sf"/>
</dbReference>
<dbReference type="PANTHER" id="PTHR22948:SF76">
    <property type="entry name" value="FI20010P1-RELATED"/>
    <property type="match status" value="1"/>
</dbReference>
<accession>A0ABR1DAI1</accession>
<comment type="caution">
    <text evidence="2">The sequence shown here is derived from an EMBL/GenBank/DDBJ whole genome shotgun (WGS) entry which is preliminary data.</text>
</comment>
<dbReference type="InterPro" id="IPR002999">
    <property type="entry name" value="Tudor"/>
</dbReference>
<dbReference type="Gene3D" id="2.30.30.140">
    <property type="match status" value="2"/>
</dbReference>
<evidence type="ECO:0000313" key="3">
    <source>
        <dbReference type="Proteomes" id="UP001303046"/>
    </source>
</evidence>
<protein>
    <recommendedName>
        <fullName evidence="1">Tudor domain-containing protein</fullName>
    </recommendedName>
</protein>
<organism evidence="2 3">
    <name type="scientific">Necator americanus</name>
    <name type="common">Human hookworm</name>
    <dbReference type="NCBI Taxonomy" id="51031"/>
    <lineage>
        <taxon>Eukaryota</taxon>
        <taxon>Metazoa</taxon>
        <taxon>Ecdysozoa</taxon>
        <taxon>Nematoda</taxon>
        <taxon>Chromadorea</taxon>
        <taxon>Rhabditida</taxon>
        <taxon>Rhabditina</taxon>
        <taxon>Rhabditomorpha</taxon>
        <taxon>Strongyloidea</taxon>
        <taxon>Ancylostomatidae</taxon>
        <taxon>Bunostominae</taxon>
        <taxon>Necator</taxon>
    </lineage>
</organism>
<name>A0ABR1DAI1_NECAM</name>
<dbReference type="InterPro" id="IPR050621">
    <property type="entry name" value="Tudor_domain_containing"/>
</dbReference>
<evidence type="ECO:0000313" key="2">
    <source>
        <dbReference type="EMBL" id="KAK6747501.1"/>
    </source>
</evidence>
<dbReference type="Pfam" id="PF00567">
    <property type="entry name" value="TUDOR"/>
    <property type="match status" value="1"/>
</dbReference>
<dbReference type="PANTHER" id="PTHR22948">
    <property type="entry name" value="TUDOR DOMAIN CONTAINING PROTEIN"/>
    <property type="match status" value="1"/>
</dbReference>
<feature type="domain" description="Tudor" evidence="1">
    <location>
        <begin position="442"/>
        <end position="502"/>
    </location>
</feature>
<dbReference type="SMART" id="SM00333">
    <property type="entry name" value="TUDOR"/>
    <property type="match status" value="2"/>
</dbReference>
<proteinExistence type="predicted"/>